<dbReference type="InterPro" id="IPR004358">
    <property type="entry name" value="Sig_transdc_His_kin-like_C"/>
</dbReference>
<keyword evidence="14" id="KW-0408">Iron</keyword>
<dbReference type="EMBL" id="JAOQKJ010000005">
    <property type="protein sequence ID" value="MCU6744329.1"/>
    <property type="molecule type" value="Genomic_DNA"/>
</dbReference>
<evidence type="ECO:0000256" key="10">
    <source>
        <dbReference type="ARBA" id="ARBA00022723"/>
    </source>
</evidence>
<keyword evidence="11" id="KW-0547">Nucleotide-binding</keyword>
<evidence type="ECO:0000256" key="5">
    <source>
        <dbReference type="ARBA" id="ARBA00017322"/>
    </source>
</evidence>
<dbReference type="GO" id="GO:0016301">
    <property type="term" value="F:kinase activity"/>
    <property type="evidence" value="ECO:0007669"/>
    <property type="project" value="UniProtKB-KW"/>
</dbReference>
<sequence>MNDDQLKTLDELLKDRLQEKKKIEKELSKNLNRIKEIDTFLDSMTEASDFKVFSPRTAESLHREEIKEVREEKDKLEIDNDSYYKKIGKIEGDIERISFLIEEHKKTKGNLHLIILDMQEKERGRIARELHDSSIQNLTHLIHGLELSSLYIDKDPIQAKLELESCSQTLKKAIDEIRDTVFDLRPMSFDDLGFNQCIENLIDTLKTQNPEFTFISDVDIFDTKVEKDQKNYQLFLVSVYRIVHEALLNAVKHSKGSKVELSIKKTDDHLVIKVIDNGKGFVKEEGCPADKHFGISVMQERVFLLGGIFEINSNIGEGTRIFISFPYNFSS</sequence>
<keyword evidence="6" id="KW-0004">4Fe-4S</keyword>
<keyword evidence="15" id="KW-0902">Two-component regulatory system</keyword>
<evidence type="ECO:0000256" key="16">
    <source>
        <dbReference type="ARBA" id="ARBA00023014"/>
    </source>
</evidence>
<evidence type="ECO:0000313" key="21">
    <source>
        <dbReference type="EMBL" id="MCU6744329.1"/>
    </source>
</evidence>
<keyword evidence="9" id="KW-0808">Transferase</keyword>
<evidence type="ECO:0000256" key="9">
    <source>
        <dbReference type="ARBA" id="ARBA00022679"/>
    </source>
</evidence>
<evidence type="ECO:0000256" key="13">
    <source>
        <dbReference type="ARBA" id="ARBA00022840"/>
    </source>
</evidence>
<dbReference type="SMART" id="SM00387">
    <property type="entry name" value="HATPase_c"/>
    <property type="match status" value="1"/>
</dbReference>
<comment type="subcellular location">
    <subcellularLocation>
        <location evidence="3">Cytoplasm</location>
    </subcellularLocation>
</comment>
<evidence type="ECO:0000256" key="2">
    <source>
        <dbReference type="ARBA" id="ARBA00001966"/>
    </source>
</evidence>
<dbReference type="CDD" id="cd16917">
    <property type="entry name" value="HATPase_UhpB-NarQ-NarX-like"/>
    <property type="match status" value="1"/>
</dbReference>
<keyword evidence="16" id="KW-0411">Iron-sulfur</keyword>
<dbReference type="Gene3D" id="1.20.5.1930">
    <property type="match status" value="1"/>
</dbReference>
<dbReference type="PANTHER" id="PTHR24421:SF10">
    <property type="entry name" value="NITRATE_NITRITE SENSOR PROTEIN NARQ"/>
    <property type="match status" value="1"/>
</dbReference>
<evidence type="ECO:0000256" key="11">
    <source>
        <dbReference type="ARBA" id="ARBA00022741"/>
    </source>
</evidence>
<evidence type="ECO:0000256" key="18">
    <source>
        <dbReference type="ARBA" id="ARBA00030800"/>
    </source>
</evidence>
<comment type="catalytic activity">
    <reaction evidence="1">
        <text>ATP + protein L-histidine = ADP + protein N-phospho-L-histidine.</text>
        <dbReference type="EC" id="2.7.13.3"/>
    </reaction>
</comment>
<comment type="function">
    <text evidence="17">Member of the two-component regulatory system NreB/NreC involved in the control of dissimilatory nitrate/nitrite reduction in response to oxygen. NreB functions as a direct oxygen sensor histidine kinase which is autophosphorylated, in the absence of oxygen, probably at the conserved histidine residue, and transfers its phosphate group probably to a conserved aspartate residue of NreC. NreB/NreC activates the expression of the nitrate (narGHJI) and nitrite (nir) reductase operons, as well as the putative nitrate transporter gene narT.</text>
</comment>
<name>A0ABT2T239_9FIRM</name>
<reference evidence="21 22" key="1">
    <citation type="journal article" date="2021" name="ISME Commun">
        <title>Automated analysis of genomic sequences facilitates high-throughput and comprehensive description of bacteria.</title>
        <authorList>
            <person name="Hitch T.C.A."/>
        </authorList>
    </citation>
    <scope>NUCLEOTIDE SEQUENCE [LARGE SCALE GENOMIC DNA]</scope>
    <source>
        <strain evidence="21 22">Sanger_18</strain>
    </source>
</reference>
<dbReference type="RefSeq" id="WP_262574363.1">
    <property type="nucleotide sequence ID" value="NZ_JAOQKJ010000005.1"/>
</dbReference>
<keyword evidence="22" id="KW-1185">Reference proteome</keyword>
<dbReference type="InterPro" id="IPR003594">
    <property type="entry name" value="HATPase_dom"/>
</dbReference>
<dbReference type="SUPFAM" id="SSF55874">
    <property type="entry name" value="ATPase domain of HSP90 chaperone/DNA topoisomerase II/histidine kinase"/>
    <property type="match status" value="1"/>
</dbReference>
<keyword evidence="10" id="KW-0479">Metal-binding</keyword>
<evidence type="ECO:0000256" key="7">
    <source>
        <dbReference type="ARBA" id="ARBA00022490"/>
    </source>
</evidence>
<evidence type="ECO:0000256" key="17">
    <source>
        <dbReference type="ARBA" id="ARBA00024827"/>
    </source>
</evidence>
<dbReference type="PROSITE" id="PS50109">
    <property type="entry name" value="HIS_KIN"/>
    <property type="match status" value="1"/>
</dbReference>
<proteinExistence type="predicted"/>
<keyword evidence="13" id="KW-0067">ATP-binding</keyword>
<dbReference type="Proteomes" id="UP001652432">
    <property type="component" value="Unassembled WGS sequence"/>
</dbReference>
<evidence type="ECO:0000256" key="15">
    <source>
        <dbReference type="ARBA" id="ARBA00023012"/>
    </source>
</evidence>
<dbReference type="InterPro" id="IPR005467">
    <property type="entry name" value="His_kinase_dom"/>
</dbReference>
<evidence type="ECO:0000256" key="8">
    <source>
        <dbReference type="ARBA" id="ARBA00022553"/>
    </source>
</evidence>
<dbReference type="InterPro" id="IPR011712">
    <property type="entry name" value="Sig_transdc_His_kin_sub3_dim/P"/>
</dbReference>
<feature type="domain" description="Histidine kinase" evidence="20">
    <location>
        <begin position="239"/>
        <end position="329"/>
    </location>
</feature>
<evidence type="ECO:0000256" key="12">
    <source>
        <dbReference type="ARBA" id="ARBA00022777"/>
    </source>
</evidence>
<comment type="caution">
    <text evidence="21">The sequence shown here is derived from an EMBL/GenBank/DDBJ whole genome shotgun (WGS) entry which is preliminary data.</text>
</comment>
<dbReference type="InterPro" id="IPR036890">
    <property type="entry name" value="HATPase_C_sf"/>
</dbReference>
<evidence type="ECO:0000313" key="22">
    <source>
        <dbReference type="Proteomes" id="UP001652432"/>
    </source>
</evidence>
<dbReference type="InterPro" id="IPR050482">
    <property type="entry name" value="Sensor_HK_TwoCompSys"/>
</dbReference>
<dbReference type="Pfam" id="PF02518">
    <property type="entry name" value="HATPase_c"/>
    <property type="match status" value="1"/>
</dbReference>
<dbReference type="PANTHER" id="PTHR24421">
    <property type="entry name" value="NITRATE/NITRITE SENSOR PROTEIN NARX-RELATED"/>
    <property type="match status" value="1"/>
</dbReference>
<keyword evidence="12 21" id="KW-0418">Kinase</keyword>
<keyword evidence="8" id="KW-0597">Phosphoprotein</keyword>
<protein>
    <recommendedName>
        <fullName evidence="5">Oxygen sensor histidine kinase NreB</fullName>
        <ecNumber evidence="4">2.7.13.3</ecNumber>
    </recommendedName>
    <alternativeName>
        <fullName evidence="18">Nitrogen regulation protein B</fullName>
    </alternativeName>
</protein>
<feature type="coiled-coil region" evidence="19">
    <location>
        <begin position="6"/>
        <end position="86"/>
    </location>
</feature>
<evidence type="ECO:0000256" key="4">
    <source>
        <dbReference type="ARBA" id="ARBA00012438"/>
    </source>
</evidence>
<evidence type="ECO:0000256" key="1">
    <source>
        <dbReference type="ARBA" id="ARBA00000085"/>
    </source>
</evidence>
<evidence type="ECO:0000256" key="6">
    <source>
        <dbReference type="ARBA" id="ARBA00022485"/>
    </source>
</evidence>
<organism evidence="21 22">
    <name type="scientific">Suilimivivens aceti</name>
    <dbReference type="NCBI Taxonomy" id="2981774"/>
    <lineage>
        <taxon>Bacteria</taxon>
        <taxon>Bacillati</taxon>
        <taxon>Bacillota</taxon>
        <taxon>Clostridia</taxon>
        <taxon>Lachnospirales</taxon>
        <taxon>Lachnospiraceae</taxon>
        <taxon>Suilimivivens</taxon>
    </lineage>
</organism>
<dbReference type="Gene3D" id="3.30.565.10">
    <property type="entry name" value="Histidine kinase-like ATPase, C-terminal domain"/>
    <property type="match status" value="1"/>
</dbReference>
<evidence type="ECO:0000259" key="20">
    <source>
        <dbReference type="PROSITE" id="PS50109"/>
    </source>
</evidence>
<accession>A0ABT2T239</accession>
<dbReference type="PRINTS" id="PR00344">
    <property type="entry name" value="BCTRLSENSOR"/>
</dbReference>
<evidence type="ECO:0000256" key="14">
    <source>
        <dbReference type="ARBA" id="ARBA00023004"/>
    </source>
</evidence>
<gene>
    <name evidence="21" type="ORF">OCV77_07445</name>
</gene>
<dbReference type="Pfam" id="PF07730">
    <property type="entry name" value="HisKA_3"/>
    <property type="match status" value="1"/>
</dbReference>
<evidence type="ECO:0000256" key="19">
    <source>
        <dbReference type="SAM" id="Coils"/>
    </source>
</evidence>
<keyword evidence="7" id="KW-0963">Cytoplasm</keyword>
<dbReference type="EC" id="2.7.13.3" evidence="4"/>
<keyword evidence="19" id="KW-0175">Coiled coil</keyword>
<evidence type="ECO:0000256" key="3">
    <source>
        <dbReference type="ARBA" id="ARBA00004496"/>
    </source>
</evidence>
<comment type="cofactor">
    <cofactor evidence="2">
        <name>[4Fe-4S] cluster</name>
        <dbReference type="ChEBI" id="CHEBI:49883"/>
    </cofactor>
</comment>